<reference evidence="5 6" key="1">
    <citation type="submission" date="2020-04" db="EMBL/GenBank/DDBJ databases">
        <title>Plant Genome Project.</title>
        <authorList>
            <person name="Zhang R.-G."/>
        </authorList>
    </citation>
    <scope>NUCLEOTIDE SEQUENCE [LARGE SCALE GENOMIC DNA]</scope>
    <source>
        <strain evidence="5">YNK0</strain>
        <tissue evidence="5">Leaf</tissue>
    </source>
</reference>
<gene>
    <name evidence="5" type="ORF">HHK36_024482</name>
</gene>
<dbReference type="InterPro" id="IPR018467">
    <property type="entry name" value="CCT_CS"/>
</dbReference>
<dbReference type="PROSITE" id="PS51320">
    <property type="entry name" value="TIFY"/>
    <property type="match status" value="1"/>
</dbReference>
<evidence type="ECO:0000256" key="2">
    <source>
        <dbReference type="RuleBase" id="RU369065"/>
    </source>
</evidence>
<dbReference type="PANTHER" id="PTHR33077:SF90">
    <property type="entry name" value="PROTEIN TIFY 7"/>
    <property type="match status" value="1"/>
</dbReference>
<protein>
    <recommendedName>
        <fullName evidence="2">Protein TIFY</fullName>
    </recommendedName>
    <alternativeName>
        <fullName evidence="2">Jasmonate ZIM domain-containing protein</fullName>
    </alternativeName>
</protein>
<evidence type="ECO:0000256" key="3">
    <source>
        <dbReference type="SAM" id="MobiDB-lite"/>
    </source>
</evidence>
<dbReference type="EMBL" id="JABCRI010000018">
    <property type="protein sequence ID" value="KAF8389962.1"/>
    <property type="molecule type" value="Genomic_DNA"/>
</dbReference>
<name>A0A834YQ06_TETSI</name>
<dbReference type="InterPro" id="IPR010399">
    <property type="entry name" value="Tify_dom"/>
</dbReference>
<comment type="domain">
    <text evidence="2">The jas domain is required for interaction with COI1.</text>
</comment>
<feature type="region of interest" description="Disordered" evidence="3">
    <location>
        <begin position="361"/>
        <end position="420"/>
    </location>
</feature>
<dbReference type="Pfam" id="PF06200">
    <property type="entry name" value="tify"/>
    <property type="match status" value="1"/>
</dbReference>
<dbReference type="PANTHER" id="PTHR33077">
    <property type="entry name" value="PROTEIN TIFY 4A-RELATED-RELATED"/>
    <property type="match status" value="1"/>
</dbReference>
<comment type="function">
    <text evidence="2">Repressor of jasmonate responses.</text>
</comment>
<feature type="compositionally biased region" description="Polar residues" evidence="3">
    <location>
        <begin position="264"/>
        <end position="298"/>
    </location>
</feature>
<dbReference type="GO" id="GO:0005634">
    <property type="term" value="C:nucleus"/>
    <property type="evidence" value="ECO:0007669"/>
    <property type="project" value="UniProtKB-SubCell"/>
</dbReference>
<keyword evidence="6" id="KW-1185">Reference proteome</keyword>
<keyword evidence="2" id="KW-0539">Nucleus</keyword>
<dbReference type="OrthoDB" id="1939212at2759"/>
<comment type="similarity">
    <text evidence="1 2">Belongs to the TIFY/JAZ family.</text>
</comment>
<dbReference type="SMART" id="SM00979">
    <property type="entry name" value="TIFY"/>
    <property type="match status" value="1"/>
</dbReference>
<dbReference type="Proteomes" id="UP000655225">
    <property type="component" value="Unassembled WGS sequence"/>
</dbReference>
<evidence type="ECO:0000313" key="6">
    <source>
        <dbReference type="Proteomes" id="UP000655225"/>
    </source>
</evidence>
<dbReference type="GO" id="GO:0009611">
    <property type="term" value="P:response to wounding"/>
    <property type="evidence" value="ECO:0007669"/>
    <property type="project" value="UniProtKB-UniRule"/>
</dbReference>
<keyword evidence="2" id="KW-1184">Jasmonic acid signaling pathway</keyword>
<feature type="domain" description="Tify" evidence="4">
    <location>
        <begin position="191"/>
        <end position="226"/>
    </location>
</feature>
<evidence type="ECO:0000313" key="5">
    <source>
        <dbReference type="EMBL" id="KAF8389962.1"/>
    </source>
</evidence>
<proteinExistence type="inferred from homology"/>
<feature type="compositionally biased region" description="Polar residues" evidence="3">
    <location>
        <begin position="372"/>
        <end position="383"/>
    </location>
</feature>
<evidence type="ECO:0000256" key="1">
    <source>
        <dbReference type="ARBA" id="ARBA00008614"/>
    </source>
</evidence>
<dbReference type="InterPro" id="IPR040390">
    <property type="entry name" value="TIFY/JAZ"/>
</dbReference>
<comment type="caution">
    <text evidence="5">The sequence shown here is derived from an EMBL/GenBank/DDBJ whole genome shotgun (WGS) entry which is preliminary data.</text>
</comment>
<accession>A0A834YQ06</accession>
<dbReference type="Pfam" id="PF09425">
    <property type="entry name" value="Jas_motif"/>
    <property type="match status" value="1"/>
</dbReference>
<dbReference type="GO" id="GO:0031347">
    <property type="term" value="P:regulation of defense response"/>
    <property type="evidence" value="ECO:0007669"/>
    <property type="project" value="UniProtKB-UniRule"/>
</dbReference>
<dbReference type="AlphaFoldDB" id="A0A834YQ06"/>
<evidence type="ECO:0000259" key="4">
    <source>
        <dbReference type="PROSITE" id="PS51320"/>
    </source>
</evidence>
<feature type="region of interest" description="Disordered" evidence="3">
    <location>
        <begin position="255"/>
        <end position="298"/>
    </location>
</feature>
<comment type="subcellular location">
    <subcellularLocation>
        <location evidence="2">Nucleus</location>
    </subcellularLocation>
</comment>
<dbReference type="OMA" id="CHACRIP"/>
<dbReference type="GO" id="GO:2000022">
    <property type="term" value="P:regulation of jasmonic acid mediated signaling pathway"/>
    <property type="evidence" value="ECO:0007669"/>
    <property type="project" value="UniProtKB-UniRule"/>
</dbReference>
<sequence length="420" mass="44212">MERDFLGLNSRDSLMMVKEETKDGCEDSAFTRGSGMQWPHSNKVSTLAAEEDRNKKIACEPLASSGFMPIATTDAIETNHKPAAGLVQKNLNLDRQGSTHYAMTAYPVHHVDAHSVHRPHESRMFPVASQMVSVAMSNPFFKTHVASTGQNLDAASMKQQLGGIPVTAPYTILPTAGSIAETTDPRNISKPSGEPAQLTIFYAGVVNVYNDVSPEKVSLSLSLHAQAIMFMAGNGSSTNANMTHPRARVQAPTPRQLAGDGVHGNQSHAASPCSGLSSPMSVTSHAGNQSGSGSSSTDEMIAAKTIGALAAPSSSSQLEPPKIVSLLGYAAATLVPSDVPQAPKASLARFLEKRRERVMKTAPYDLSKKSADSATPGSNSIKNSGGAGSGSLSSSNEQSRCLGPTKNEENAKNLHTMSEI</sequence>
<organism evidence="5 6">
    <name type="scientific">Tetracentron sinense</name>
    <name type="common">Spur-leaf</name>
    <dbReference type="NCBI Taxonomy" id="13715"/>
    <lineage>
        <taxon>Eukaryota</taxon>
        <taxon>Viridiplantae</taxon>
        <taxon>Streptophyta</taxon>
        <taxon>Embryophyta</taxon>
        <taxon>Tracheophyta</taxon>
        <taxon>Spermatophyta</taxon>
        <taxon>Magnoliopsida</taxon>
        <taxon>Trochodendrales</taxon>
        <taxon>Trochodendraceae</taxon>
        <taxon>Tetracentron</taxon>
    </lineage>
</organism>